<dbReference type="PANTHER" id="PTHR11014:SF63">
    <property type="entry name" value="METALLOPEPTIDASE, PUTATIVE (AFU_ORTHOLOGUE AFUA_6G09600)-RELATED"/>
    <property type="match status" value="1"/>
</dbReference>
<dbReference type="AlphaFoldDB" id="A0A975U8E5"/>
<dbReference type="InterPro" id="IPR011650">
    <property type="entry name" value="Peptidase_M20_dimer"/>
</dbReference>
<evidence type="ECO:0000313" key="4">
    <source>
        <dbReference type="Proteomes" id="UP000694232"/>
    </source>
</evidence>
<feature type="domain" description="Peptidase M20 dimerisation" evidence="2">
    <location>
        <begin position="188"/>
        <end position="282"/>
    </location>
</feature>
<evidence type="ECO:0000313" key="3">
    <source>
        <dbReference type="EMBL" id="QXO16506.1"/>
    </source>
</evidence>
<dbReference type="InterPro" id="IPR002933">
    <property type="entry name" value="Peptidase_M20"/>
</dbReference>
<dbReference type="InterPro" id="IPR017439">
    <property type="entry name" value="Amidohydrolase"/>
</dbReference>
<dbReference type="CDD" id="cd05666">
    <property type="entry name" value="M20_Acy1-like"/>
    <property type="match status" value="1"/>
</dbReference>
<evidence type="ECO:0000256" key="1">
    <source>
        <dbReference type="ARBA" id="ARBA00022801"/>
    </source>
</evidence>
<gene>
    <name evidence="3" type="ORF">KNV97_00775</name>
</gene>
<dbReference type="FunFam" id="3.30.70.360:FF:000001">
    <property type="entry name" value="N-acetyldiaminopimelate deacetylase"/>
    <property type="match status" value="1"/>
</dbReference>
<dbReference type="PIRSF" id="PIRSF005962">
    <property type="entry name" value="Pept_M20D_amidohydro"/>
    <property type="match status" value="1"/>
</dbReference>
<accession>A0A975U8E5</accession>
<dbReference type="Pfam" id="PF01546">
    <property type="entry name" value="Peptidase_M20"/>
    <property type="match status" value="1"/>
</dbReference>
<evidence type="ECO:0000259" key="2">
    <source>
        <dbReference type="Pfam" id="PF07687"/>
    </source>
</evidence>
<dbReference type="NCBIfam" id="TIGR01891">
    <property type="entry name" value="amidohydrolases"/>
    <property type="match status" value="1"/>
</dbReference>
<dbReference type="Proteomes" id="UP000694232">
    <property type="component" value="Chromosome 2"/>
</dbReference>
<reference evidence="3" key="1">
    <citation type="submission" date="2021-06" db="EMBL/GenBank/DDBJ databases">
        <title>Vibrio nov. sp., novel gut bacterium isolated from Yellow Sea oyster.</title>
        <authorList>
            <person name="Muhammad N."/>
            <person name="Nguyen T.H."/>
            <person name="Lee Y.-J."/>
            <person name="Ko J."/>
            <person name="Kim S.-G."/>
        </authorList>
    </citation>
    <scope>NUCLEOTIDE SEQUENCE</scope>
    <source>
        <strain evidence="3">OG9-811</strain>
    </source>
</reference>
<keyword evidence="1" id="KW-0378">Hydrolase</keyword>
<dbReference type="KEGG" id="vos:KNV97_00775"/>
<protein>
    <submittedName>
        <fullName evidence="3">Amidohydrolase</fullName>
    </submittedName>
</protein>
<sequence length="391" mass="42739">MMPNYISQHSEQHQQLVKWRRDLHAHPETAYEEFRTADKVAEILSSLGLEVDRGLGGTGVVATLHGNQGDGPTIGLRADMDALDLDELNTFEHCSRHQGKMHACGHDGHTTMLLGAAVTLAQDPEFKGTVNFIFQPAEENEAGAKAMIADGLFERFPMSQVYGLHNWPALPAGEAAVHYGAVMAAFDTFDITVTGIGGHGAMPHQTVDPVYASSLIVSALQGIISRNLDPQKSGVISVTQIHGGHAYNVIPEQVTLKGTTRSFCPEVRDLIETRMHEVVRTIAQAQGCRADITYTRRYPATINTVDEAKHCQAVLEAMPEVQQVHINPPASMGGEDFAFMLEKLPGAYIWLGNGSADHSHNLHSPNYDFNDEVLPIGANFWVRLVQHLLAD</sequence>
<name>A0A975U8E5_9VIBR</name>
<dbReference type="GO" id="GO:0019877">
    <property type="term" value="P:diaminopimelate biosynthetic process"/>
    <property type="evidence" value="ECO:0007669"/>
    <property type="project" value="UniProtKB-ARBA"/>
</dbReference>
<organism evidence="3 4">
    <name type="scientific">Vibrio ostreae</name>
    <dbReference type="NCBI Taxonomy" id="2841925"/>
    <lineage>
        <taxon>Bacteria</taxon>
        <taxon>Pseudomonadati</taxon>
        <taxon>Pseudomonadota</taxon>
        <taxon>Gammaproteobacteria</taxon>
        <taxon>Vibrionales</taxon>
        <taxon>Vibrionaceae</taxon>
        <taxon>Vibrio</taxon>
    </lineage>
</organism>
<keyword evidence="4" id="KW-1185">Reference proteome</keyword>
<dbReference type="EMBL" id="CP076642">
    <property type="protein sequence ID" value="QXO16506.1"/>
    <property type="molecule type" value="Genomic_DNA"/>
</dbReference>
<dbReference type="PANTHER" id="PTHR11014">
    <property type="entry name" value="PEPTIDASE M20 FAMILY MEMBER"/>
    <property type="match status" value="1"/>
</dbReference>
<dbReference type="GO" id="GO:0050118">
    <property type="term" value="F:N-acetyldiaminopimelate deacetylase activity"/>
    <property type="evidence" value="ECO:0007669"/>
    <property type="project" value="UniProtKB-ARBA"/>
</dbReference>
<dbReference type="Pfam" id="PF07687">
    <property type="entry name" value="M20_dimer"/>
    <property type="match status" value="1"/>
</dbReference>
<proteinExistence type="predicted"/>